<dbReference type="EMBL" id="FNAN01000011">
    <property type="protein sequence ID" value="SDF62066.1"/>
    <property type="molecule type" value="Genomic_DNA"/>
</dbReference>
<feature type="signal peptide" evidence="1">
    <location>
        <begin position="1"/>
        <end position="19"/>
    </location>
</feature>
<evidence type="ECO:0000313" key="3">
    <source>
        <dbReference type="EMBL" id="SDF62066.1"/>
    </source>
</evidence>
<feature type="domain" description="DUF5982" evidence="2">
    <location>
        <begin position="28"/>
        <end position="83"/>
    </location>
</feature>
<dbReference type="RefSeq" id="WP_143016883.1">
    <property type="nucleotide sequence ID" value="NZ_FNAN01000011.1"/>
</dbReference>
<dbReference type="Proteomes" id="UP000198748">
    <property type="component" value="Unassembled WGS sequence"/>
</dbReference>
<name>A0A1G7MKD2_9BACT</name>
<organism evidence="3 4">
    <name type="scientific">Dyadobacter soli</name>
    <dbReference type="NCBI Taxonomy" id="659014"/>
    <lineage>
        <taxon>Bacteria</taxon>
        <taxon>Pseudomonadati</taxon>
        <taxon>Bacteroidota</taxon>
        <taxon>Cytophagia</taxon>
        <taxon>Cytophagales</taxon>
        <taxon>Spirosomataceae</taxon>
        <taxon>Dyadobacter</taxon>
    </lineage>
</organism>
<dbReference type="OrthoDB" id="333971at2"/>
<dbReference type="InterPro" id="IPR046024">
    <property type="entry name" value="DUF5982"/>
</dbReference>
<dbReference type="Pfam" id="PF19412">
    <property type="entry name" value="DUF5982"/>
    <property type="match status" value="1"/>
</dbReference>
<reference evidence="4" key="1">
    <citation type="submission" date="2016-10" db="EMBL/GenBank/DDBJ databases">
        <authorList>
            <person name="Varghese N."/>
            <person name="Submissions S."/>
        </authorList>
    </citation>
    <scope>NUCLEOTIDE SEQUENCE [LARGE SCALE GENOMIC DNA]</scope>
    <source>
        <strain evidence="4">DSM 25329</strain>
    </source>
</reference>
<keyword evidence="4" id="KW-1185">Reference proteome</keyword>
<keyword evidence="1" id="KW-0732">Signal</keyword>
<dbReference type="STRING" id="659014.SAMN04487996_111298"/>
<dbReference type="AlphaFoldDB" id="A0A1G7MKD2"/>
<evidence type="ECO:0000313" key="4">
    <source>
        <dbReference type="Proteomes" id="UP000198748"/>
    </source>
</evidence>
<gene>
    <name evidence="3" type="ORF">SAMN04487996_111298</name>
</gene>
<proteinExistence type="predicted"/>
<sequence>MKRLPILFAVLLAANQAFAQGDSTSYFEFRKISESDLAKKREGTFVTGLPDFSSDPVADFGFGARTNIFWNSKRQDRLFAYKPLASSSSENPISGQAMILACKNLGFDNCLKYGGHNHQFMMRCDIPVKPLELYLDTKSIGRQLQASMQNHFLFLTTSKCCSAGSWLICAST</sequence>
<feature type="chain" id="PRO_5011551751" description="DUF5982 domain-containing protein" evidence="1">
    <location>
        <begin position="20"/>
        <end position="172"/>
    </location>
</feature>
<evidence type="ECO:0000259" key="2">
    <source>
        <dbReference type="Pfam" id="PF19412"/>
    </source>
</evidence>
<evidence type="ECO:0000256" key="1">
    <source>
        <dbReference type="SAM" id="SignalP"/>
    </source>
</evidence>
<protein>
    <recommendedName>
        <fullName evidence="2">DUF5982 domain-containing protein</fullName>
    </recommendedName>
</protein>
<accession>A0A1G7MKD2</accession>